<organism evidence="1 2">
    <name type="scientific">Lentzea roselyniae</name>
    <dbReference type="NCBI Taxonomy" id="531940"/>
    <lineage>
        <taxon>Bacteria</taxon>
        <taxon>Bacillati</taxon>
        <taxon>Actinomycetota</taxon>
        <taxon>Actinomycetes</taxon>
        <taxon>Pseudonocardiales</taxon>
        <taxon>Pseudonocardiaceae</taxon>
        <taxon>Lentzea</taxon>
    </lineage>
</organism>
<dbReference type="PANTHER" id="PTHR47756">
    <property type="entry name" value="BLL6612 PROTEIN-RELATED"/>
    <property type="match status" value="1"/>
</dbReference>
<comment type="caution">
    <text evidence="1">The sequence shown here is derived from an EMBL/GenBank/DDBJ whole genome shotgun (WGS) entry which is preliminary data.</text>
</comment>
<evidence type="ECO:0000313" key="2">
    <source>
        <dbReference type="Proteomes" id="UP001500711"/>
    </source>
</evidence>
<accession>A0ABP7B2H0</accession>
<reference evidence="2" key="1">
    <citation type="journal article" date="2019" name="Int. J. Syst. Evol. Microbiol.">
        <title>The Global Catalogue of Microorganisms (GCM) 10K type strain sequencing project: providing services to taxonomists for standard genome sequencing and annotation.</title>
        <authorList>
            <consortium name="The Broad Institute Genomics Platform"/>
            <consortium name="The Broad Institute Genome Sequencing Center for Infectious Disease"/>
            <person name="Wu L."/>
            <person name="Ma J."/>
        </authorList>
    </citation>
    <scope>NUCLEOTIDE SEQUENCE [LARGE SCALE GENOMIC DNA]</scope>
    <source>
        <strain evidence="2">JCM 17494</strain>
    </source>
</reference>
<dbReference type="PANTHER" id="PTHR47756:SF2">
    <property type="entry name" value="BLL6612 PROTEIN"/>
    <property type="match status" value="1"/>
</dbReference>
<evidence type="ECO:0008006" key="3">
    <source>
        <dbReference type="Google" id="ProtNLM"/>
    </source>
</evidence>
<name>A0ABP7B2H0_9PSEU</name>
<keyword evidence="2" id="KW-1185">Reference proteome</keyword>
<proteinExistence type="predicted"/>
<dbReference type="EMBL" id="BAABBE010000009">
    <property type="protein sequence ID" value="GAA3646166.1"/>
    <property type="molecule type" value="Genomic_DNA"/>
</dbReference>
<dbReference type="SUPFAM" id="SSF48452">
    <property type="entry name" value="TPR-like"/>
    <property type="match status" value="1"/>
</dbReference>
<dbReference type="RefSeq" id="WP_346131250.1">
    <property type="nucleotide sequence ID" value="NZ_BAABBE010000009.1"/>
</dbReference>
<gene>
    <name evidence="1" type="ORF">GCM10022267_36070</name>
</gene>
<protein>
    <recommendedName>
        <fullName evidence="3">RNA polymerase sigma-70 factor, ECF subfamily</fullName>
    </recommendedName>
</protein>
<dbReference type="InterPro" id="IPR011990">
    <property type="entry name" value="TPR-like_helical_dom_sf"/>
</dbReference>
<sequence>MQAAIVACHAEAKSWEDTDWPQIVVLYDMLLCLAPSPVTRLHRAIALRYVAGAEKALAELESLDLDRYHLYHATRAELLRALGRGDEAREADQRALRLTTNPAEQALLEQRLRP</sequence>
<evidence type="ECO:0000313" key="1">
    <source>
        <dbReference type="EMBL" id="GAA3646166.1"/>
    </source>
</evidence>
<dbReference type="Proteomes" id="UP001500711">
    <property type="component" value="Unassembled WGS sequence"/>
</dbReference>